<accession>A0A0G1X6W4</accession>
<dbReference type="PANTHER" id="PTHR37953">
    <property type="entry name" value="UPF0127 PROTEIN MJ1496"/>
    <property type="match status" value="1"/>
</dbReference>
<dbReference type="EMBL" id="LCRB01000002">
    <property type="protein sequence ID" value="KKW26908.1"/>
    <property type="molecule type" value="Genomic_DNA"/>
</dbReference>
<reference evidence="1 2" key="1">
    <citation type="journal article" date="2015" name="Nature">
        <title>rRNA introns, odd ribosomes, and small enigmatic genomes across a large radiation of phyla.</title>
        <authorList>
            <person name="Brown C.T."/>
            <person name="Hug L.A."/>
            <person name="Thomas B.C."/>
            <person name="Sharon I."/>
            <person name="Castelle C.J."/>
            <person name="Singh A."/>
            <person name="Wilkins M.J."/>
            <person name="Williams K.H."/>
            <person name="Banfield J.F."/>
        </authorList>
    </citation>
    <scope>NUCLEOTIDE SEQUENCE [LARGE SCALE GENOMIC DNA]</scope>
</reference>
<evidence type="ECO:0008006" key="3">
    <source>
        <dbReference type="Google" id="ProtNLM"/>
    </source>
</evidence>
<sequence length="169" mass="17705">MNRFVSNLILGLFAVALIAVYGVSKQPAVFSLGQMLPQQLVRTPSGVQAAVRLPGGQVIQAQIADTPEAQAQGLSGVEAIPANGGMLFVFQDDGAHGIWMKGMKIPLDILWLDSRGEVVQIVQNAPVPDSAGSELPIYQNDQPAKYVLELAAGTVEATGLEVGAELGLS</sequence>
<organism evidence="1 2">
    <name type="scientific">candidate division Kazan bacterium GW2011_GWB1_52_7</name>
    <dbReference type="NCBI Taxonomy" id="1620414"/>
    <lineage>
        <taxon>Bacteria</taxon>
        <taxon>Bacteria division Kazan-3B-28</taxon>
    </lineage>
</organism>
<gene>
    <name evidence="1" type="ORF">VF00_C0002G0233</name>
</gene>
<dbReference type="Pfam" id="PF02643">
    <property type="entry name" value="DUF192"/>
    <property type="match status" value="1"/>
</dbReference>
<evidence type="ECO:0000313" key="2">
    <source>
        <dbReference type="Proteomes" id="UP000034913"/>
    </source>
</evidence>
<dbReference type="Proteomes" id="UP000034913">
    <property type="component" value="Unassembled WGS sequence"/>
</dbReference>
<comment type="caution">
    <text evidence="1">The sequence shown here is derived from an EMBL/GenBank/DDBJ whole genome shotgun (WGS) entry which is preliminary data.</text>
</comment>
<dbReference type="AlphaFoldDB" id="A0A0G1X6W4"/>
<dbReference type="InterPro" id="IPR038695">
    <property type="entry name" value="Saro_0823-like_sf"/>
</dbReference>
<protein>
    <recommendedName>
        <fullName evidence="3">DUF192 domain-containing protein</fullName>
    </recommendedName>
</protein>
<evidence type="ECO:0000313" key="1">
    <source>
        <dbReference type="EMBL" id="KKW26908.1"/>
    </source>
</evidence>
<dbReference type="Gene3D" id="2.60.120.1140">
    <property type="entry name" value="Protein of unknown function DUF192"/>
    <property type="match status" value="1"/>
</dbReference>
<dbReference type="InterPro" id="IPR003795">
    <property type="entry name" value="DUF192"/>
</dbReference>
<proteinExistence type="predicted"/>
<dbReference type="PANTHER" id="PTHR37953:SF1">
    <property type="entry name" value="UPF0127 PROTEIN MJ1496"/>
    <property type="match status" value="1"/>
</dbReference>
<name>A0A0G1X6W4_UNCK3</name>